<dbReference type="InterPro" id="IPR007995">
    <property type="entry name" value="DUF742"/>
</dbReference>
<accession>A0ABX1BX27</accession>
<dbReference type="PANTHER" id="PTHR36221">
    <property type="entry name" value="DUF742 DOMAIN-CONTAINING PROTEIN"/>
    <property type="match status" value="1"/>
</dbReference>
<dbReference type="RefSeq" id="WP_168102886.1">
    <property type="nucleotide sequence ID" value="NZ_JAATEN010000013.1"/>
</dbReference>
<gene>
    <name evidence="1" type="ORF">HCK00_17305</name>
</gene>
<evidence type="ECO:0000313" key="2">
    <source>
        <dbReference type="Proteomes" id="UP000695264"/>
    </source>
</evidence>
<protein>
    <submittedName>
        <fullName evidence="1">DUF742 domain-containing protein</fullName>
    </submittedName>
</protein>
<dbReference type="PANTHER" id="PTHR36221:SF1">
    <property type="entry name" value="DUF742 DOMAIN-CONTAINING PROTEIN"/>
    <property type="match status" value="1"/>
</dbReference>
<sequence length="128" mass="14009">MSHWTEGLEPGDEDRSLVRPYAITRGRTAPERDDLRLITMVVTVDEHGEKTAARGLEPEHRAILEQCREPSAIAEIAATLNLPVSVTKILVGDLITQGRVAVRPPPTARQAGLNTTLLQAVRDGLEKL</sequence>
<dbReference type="EMBL" id="JAATEN010000013">
    <property type="protein sequence ID" value="NJQ02251.1"/>
    <property type="molecule type" value="Genomic_DNA"/>
</dbReference>
<dbReference type="Proteomes" id="UP000695264">
    <property type="component" value="Unassembled WGS sequence"/>
</dbReference>
<dbReference type="Pfam" id="PF05331">
    <property type="entry name" value="DUF742"/>
    <property type="match status" value="1"/>
</dbReference>
<keyword evidence="2" id="KW-1185">Reference proteome</keyword>
<name>A0ABX1BX27_9ACTN</name>
<comment type="caution">
    <text evidence="1">The sequence shown here is derived from an EMBL/GenBank/DDBJ whole genome shotgun (WGS) entry which is preliminary data.</text>
</comment>
<organism evidence="1 2">
    <name type="scientific">Streptomyces zingiberis</name>
    <dbReference type="NCBI Taxonomy" id="2053010"/>
    <lineage>
        <taxon>Bacteria</taxon>
        <taxon>Bacillati</taxon>
        <taxon>Actinomycetota</taxon>
        <taxon>Actinomycetes</taxon>
        <taxon>Kitasatosporales</taxon>
        <taxon>Streptomycetaceae</taxon>
        <taxon>Streptomyces</taxon>
    </lineage>
</organism>
<proteinExistence type="predicted"/>
<reference evidence="1 2" key="1">
    <citation type="submission" date="2020-03" db="EMBL/GenBank/DDBJ databases">
        <title>WGS of actinomycetes isolated from Thailand.</title>
        <authorList>
            <person name="Thawai C."/>
        </authorList>
    </citation>
    <scope>NUCLEOTIDE SEQUENCE [LARGE SCALE GENOMIC DNA]</scope>
    <source>
        <strain evidence="1 2">PLAI 1-29</strain>
    </source>
</reference>
<evidence type="ECO:0000313" key="1">
    <source>
        <dbReference type="EMBL" id="NJQ02251.1"/>
    </source>
</evidence>